<protein>
    <submittedName>
        <fullName evidence="1">Uncharacterized protein</fullName>
    </submittedName>
</protein>
<accession>A0A8K0P650</accession>
<comment type="caution">
    <text evidence="1">The sequence shown here is derived from an EMBL/GenBank/DDBJ whole genome shotgun (WGS) entry which is preliminary data.</text>
</comment>
<name>A0A8K0P650_LADFU</name>
<reference evidence="1" key="2">
    <citation type="submission" date="2017-10" db="EMBL/GenBank/DDBJ databases">
        <title>Ladona fulva Genome sequencing and assembly.</title>
        <authorList>
            <person name="Murali S."/>
            <person name="Richards S."/>
            <person name="Bandaranaike D."/>
            <person name="Bellair M."/>
            <person name="Blankenburg K."/>
            <person name="Chao H."/>
            <person name="Dinh H."/>
            <person name="Doddapaneni H."/>
            <person name="Dugan-Rocha S."/>
            <person name="Elkadiri S."/>
            <person name="Gnanaolivu R."/>
            <person name="Hernandez B."/>
            <person name="Skinner E."/>
            <person name="Javaid M."/>
            <person name="Lee S."/>
            <person name="Li M."/>
            <person name="Ming W."/>
            <person name="Munidasa M."/>
            <person name="Muniz J."/>
            <person name="Nguyen L."/>
            <person name="Hughes D."/>
            <person name="Osuji N."/>
            <person name="Pu L.-L."/>
            <person name="Puazo M."/>
            <person name="Qu C."/>
            <person name="Quiroz J."/>
            <person name="Raj R."/>
            <person name="Weissenberger G."/>
            <person name="Xin Y."/>
            <person name="Zou X."/>
            <person name="Han Y."/>
            <person name="Worley K."/>
            <person name="Muzny D."/>
            <person name="Gibbs R."/>
        </authorList>
    </citation>
    <scope>NUCLEOTIDE SEQUENCE</scope>
    <source>
        <strain evidence="1">Sampled in the wild</strain>
    </source>
</reference>
<gene>
    <name evidence="1" type="ORF">J437_LFUL011219</name>
</gene>
<sequence length="28" mass="3029">MLLLPPFAPPQHQLLLILGSSSLRGDTL</sequence>
<evidence type="ECO:0000313" key="2">
    <source>
        <dbReference type="Proteomes" id="UP000792457"/>
    </source>
</evidence>
<dbReference type="AlphaFoldDB" id="A0A8K0P650"/>
<reference evidence="1" key="1">
    <citation type="submission" date="2013-04" db="EMBL/GenBank/DDBJ databases">
        <authorList>
            <person name="Qu J."/>
            <person name="Murali S.C."/>
            <person name="Bandaranaike D."/>
            <person name="Bellair M."/>
            <person name="Blankenburg K."/>
            <person name="Chao H."/>
            <person name="Dinh H."/>
            <person name="Doddapaneni H."/>
            <person name="Downs B."/>
            <person name="Dugan-Rocha S."/>
            <person name="Elkadiri S."/>
            <person name="Gnanaolivu R.D."/>
            <person name="Hernandez B."/>
            <person name="Javaid M."/>
            <person name="Jayaseelan J.C."/>
            <person name="Lee S."/>
            <person name="Li M."/>
            <person name="Ming W."/>
            <person name="Munidasa M."/>
            <person name="Muniz J."/>
            <person name="Nguyen L."/>
            <person name="Ongeri F."/>
            <person name="Osuji N."/>
            <person name="Pu L.-L."/>
            <person name="Puazo M."/>
            <person name="Qu C."/>
            <person name="Quiroz J."/>
            <person name="Raj R."/>
            <person name="Weissenberger G."/>
            <person name="Xin Y."/>
            <person name="Zou X."/>
            <person name="Han Y."/>
            <person name="Richards S."/>
            <person name="Worley K."/>
            <person name="Muzny D."/>
            <person name="Gibbs R."/>
        </authorList>
    </citation>
    <scope>NUCLEOTIDE SEQUENCE</scope>
    <source>
        <strain evidence="1">Sampled in the wild</strain>
    </source>
</reference>
<proteinExistence type="predicted"/>
<dbReference type="EMBL" id="KZ308609">
    <property type="protein sequence ID" value="KAG8232279.1"/>
    <property type="molecule type" value="Genomic_DNA"/>
</dbReference>
<organism evidence="1 2">
    <name type="scientific">Ladona fulva</name>
    <name type="common">Scarce chaser dragonfly</name>
    <name type="synonym">Libellula fulva</name>
    <dbReference type="NCBI Taxonomy" id="123851"/>
    <lineage>
        <taxon>Eukaryota</taxon>
        <taxon>Metazoa</taxon>
        <taxon>Ecdysozoa</taxon>
        <taxon>Arthropoda</taxon>
        <taxon>Hexapoda</taxon>
        <taxon>Insecta</taxon>
        <taxon>Pterygota</taxon>
        <taxon>Palaeoptera</taxon>
        <taxon>Odonata</taxon>
        <taxon>Epiprocta</taxon>
        <taxon>Anisoptera</taxon>
        <taxon>Libelluloidea</taxon>
        <taxon>Libellulidae</taxon>
        <taxon>Ladona</taxon>
    </lineage>
</organism>
<keyword evidence="2" id="KW-1185">Reference proteome</keyword>
<evidence type="ECO:0000313" key="1">
    <source>
        <dbReference type="EMBL" id="KAG8232279.1"/>
    </source>
</evidence>
<dbReference type="Proteomes" id="UP000792457">
    <property type="component" value="Unassembled WGS sequence"/>
</dbReference>